<proteinExistence type="predicted"/>
<protein>
    <recommendedName>
        <fullName evidence="2">Cyclic nucleotide-binding domain-containing protein</fullName>
    </recommendedName>
</protein>
<feature type="domain" description="Cyclic nucleotide-binding" evidence="2">
    <location>
        <begin position="701"/>
        <end position="777"/>
    </location>
</feature>
<feature type="compositionally biased region" description="Basic and acidic residues" evidence="1">
    <location>
        <begin position="216"/>
        <end position="244"/>
    </location>
</feature>
<feature type="region of interest" description="Disordered" evidence="1">
    <location>
        <begin position="140"/>
        <end position="192"/>
    </location>
</feature>
<dbReference type="InterPro" id="IPR022113">
    <property type="entry name" value="TMEM131L_N"/>
</dbReference>
<feature type="compositionally biased region" description="Low complexity" evidence="1">
    <location>
        <begin position="444"/>
        <end position="466"/>
    </location>
</feature>
<evidence type="ECO:0000313" key="3">
    <source>
        <dbReference type="EMBL" id="EGG18467.1"/>
    </source>
</evidence>
<dbReference type="EMBL" id="GL883018">
    <property type="protein sequence ID" value="EGG18467.1"/>
    <property type="molecule type" value="Genomic_DNA"/>
</dbReference>
<dbReference type="Gene3D" id="2.60.40.10">
    <property type="entry name" value="Immunoglobulins"/>
    <property type="match status" value="1"/>
</dbReference>
<gene>
    <name evidence="3" type="ORF">DFA_03961</name>
</gene>
<organism evidence="3 4">
    <name type="scientific">Cavenderia fasciculata</name>
    <name type="common">Slime mold</name>
    <name type="synonym">Dictyostelium fasciculatum</name>
    <dbReference type="NCBI Taxonomy" id="261658"/>
    <lineage>
        <taxon>Eukaryota</taxon>
        <taxon>Amoebozoa</taxon>
        <taxon>Evosea</taxon>
        <taxon>Eumycetozoa</taxon>
        <taxon>Dictyostelia</taxon>
        <taxon>Acytosteliales</taxon>
        <taxon>Cavenderiaceae</taxon>
        <taxon>Cavenderia</taxon>
    </lineage>
</organism>
<dbReference type="AlphaFoldDB" id="F4Q0W6"/>
<dbReference type="InterPro" id="IPR056311">
    <property type="entry name" value="TMEM131_Ig_2"/>
</dbReference>
<evidence type="ECO:0000259" key="2">
    <source>
        <dbReference type="PROSITE" id="PS50042"/>
    </source>
</evidence>
<feature type="compositionally biased region" description="Low complexity" evidence="1">
    <location>
        <begin position="870"/>
        <end position="887"/>
    </location>
</feature>
<reference evidence="4" key="1">
    <citation type="journal article" date="2011" name="Genome Res.">
        <title>Phylogeny-wide analysis of social amoeba genomes highlights ancient origins for complex intercellular communication.</title>
        <authorList>
            <person name="Heidel A.J."/>
            <person name="Lawal H.M."/>
            <person name="Felder M."/>
            <person name="Schilde C."/>
            <person name="Helps N.R."/>
            <person name="Tunggal B."/>
            <person name="Rivero F."/>
            <person name="John U."/>
            <person name="Schleicher M."/>
            <person name="Eichinger L."/>
            <person name="Platzer M."/>
            <person name="Noegel A.A."/>
            <person name="Schaap P."/>
            <person name="Gloeckner G."/>
        </authorList>
    </citation>
    <scope>NUCLEOTIDE SEQUENCE [LARGE SCALE GENOMIC DNA]</scope>
    <source>
        <strain evidence="4">SH3</strain>
    </source>
</reference>
<feature type="compositionally biased region" description="Low complexity" evidence="1">
    <location>
        <begin position="64"/>
        <end position="76"/>
    </location>
</feature>
<dbReference type="GeneID" id="14870521"/>
<dbReference type="InterPro" id="IPR039877">
    <property type="entry name" value="TMEM131-like"/>
</dbReference>
<evidence type="ECO:0000313" key="4">
    <source>
        <dbReference type="Proteomes" id="UP000007797"/>
    </source>
</evidence>
<dbReference type="Pfam" id="PF12371">
    <property type="entry name" value="TMEM131_like_N"/>
    <property type="match status" value="1"/>
</dbReference>
<dbReference type="Pfam" id="PF24495">
    <property type="entry name" value="Ig_TMEM131_2"/>
    <property type="match status" value="1"/>
</dbReference>
<feature type="compositionally biased region" description="Low complexity" evidence="1">
    <location>
        <begin position="251"/>
        <end position="273"/>
    </location>
</feature>
<dbReference type="InterPro" id="IPR013783">
    <property type="entry name" value="Ig-like_fold"/>
</dbReference>
<dbReference type="RefSeq" id="XP_004366371.1">
    <property type="nucleotide sequence ID" value="XM_004366314.1"/>
</dbReference>
<dbReference type="PROSITE" id="PS50042">
    <property type="entry name" value="CNMP_BINDING_3"/>
    <property type="match status" value="1"/>
</dbReference>
<dbReference type="Proteomes" id="UP000007797">
    <property type="component" value="Unassembled WGS sequence"/>
</dbReference>
<feature type="region of interest" description="Disordered" evidence="1">
    <location>
        <begin position="430"/>
        <end position="473"/>
    </location>
</feature>
<feature type="region of interest" description="Disordered" evidence="1">
    <location>
        <begin position="64"/>
        <end position="111"/>
    </location>
</feature>
<evidence type="ECO:0000256" key="1">
    <source>
        <dbReference type="SAM" id="MobiDB-lite"/>
    </source>
</evidence>
<keyword evidence="4" id="KW-1185">Reference proteome</keyword>
<feature type="compositionally biased region" description="Low complexity" evidence="1">
    <location>
        <begin position="159"/>
        <end position="184"/>
    </location>
</feature>
<dbReference type="PANTHER" id="PTHR22050:SF0">
    <property type="entry name" value="TRANSMEMBRANE PROTEIN 131 HOMOLOG"/>
    <property type="match status" value="1"/>
</dbReference>
<sequence length="1044" mass="117268">MVTTNHHKSSSTSRMRTTATTLFYIFILVLLLGDGFGKQNKKADKQTTSSQQEIVGINAIQKTTPTAKKTSTTASTVIGGSGVPPTASESVNSAQQQHQQQQTKREAVNIEQQQQTHIINQNIQQQRRYYHHFRYSQELNTPSPQLSGIDGFPWPPNLSTSKQPSSSSSTSTTGTTASASASTSAHDDAVDGVNEEVEETIVFGETLDEDMIEKFVHDNKDKDKDKDNNSNKQKKEKDLNDNNSKKKSNNVDKQQQQQTKKSMNDNNNNNNNNPVSIFPLDLHFKNSQMCIDSKDSFVITNLKSHPIQILSIQTSSQHFETDFIRSFTLKDNENHRVRVVFKPRYIGEYNTTVQVHSVDQDSGLTYVSSIKVFGTAKGSFYQLSPISDRVLIDTMFSRSIYIYNPHNETLYIKDIYTSGAPFYLSLPPGSSTTSSDTPLPPSTTPSVTSSIPSTSSQKLKQQQQQQHESPQNNIWEIEPFTRGQIINLSFRSSLTGMFNNELHIDTNFANFTVYLQIQSIGETVHLSPESLDFGFITGKSDFKSVSLFLYNPEQEDINILEIRPLHPDPRLKFFIHDDSTTFAKSPSEIAHFFYSSELEGVFRGIILIRINGYKDTHIPYRAVVAHGDLSYNPKDVLFPLIPFGSGDIDMDFLDETQDEPYPRLSPTTLKDVASRPIVSKTTPGLYTNRLVLRNNFNVPLVIYSVHVSDNLFVVKDAPLGVSVKPHETWKPILLEINPNYKYNDRQLLGPGGKHASLYVDTNISVFEIDLHAYNRLLSFSTNLLDFETQPLSTFQERSIDFGVISRNEVRRRTFKLKNSNPFNLFITCVGHIQPPTNTNRFNIKTDGVRGIFGQDVVIINKSGTGRDTASGPSSSSSSSTPSSNSLSSKTLTADISMQLLSVYNDRGQFVHSGADFFGADHSFGGVAPRTHCYIWVGRVDEEQLWTRGASSGHHDTVREHDTVVQVASDEWVAVNLTAGGRLWFGPHYARHTRHPWFVRQQHIQYCRQYHVDRYIRPACDMCDADKPAGAQGSHPFCQSGVYTR</sequence>
<feature type="region of interest" description="Disordered" evidence="1">
    <location>
        <begin position="863"/>
        <end position="887"/>
    </location>
</feature>
<accession>F4Q0W6</accession>
<dbReference type="OrthoDB" id="21213at2759"/>
<dbReference type="KEGG" id="dfa:DFA_03961"/>
<dbReference type="PANTHER" id="PTHR22050">
    <property type="entry name" value="RW1 PROTEIN HOMOLOG"/>
    <property type="match status" value="1"/>
</dbReference>
<feature type="region of interest" description="Disordered" evidence="1">
    <location>
        <begin position="216"/>
        <end position="276"/>
    </location>
</feature>
<dbReference type="GO" id="GO:0016020">
    <property type="term" value="C:membrane"/>
    <property type="evidence" value="ECO:0007669"/>
    <property type="project" value="TreeGrafter"/>
</dbReference>
<dbReference type="InterPro" id="IPR000595">
    <property type="entry name" value="cNMP-bd_dom"/>
</dbReference>
<name>F4Q0W6_CACFS</name>